<feature type="compositionally biased region" description="Gly residues" evidence="1">
    <location>
        <begin position="230"/>
        <end position="248"/>
    </location>
</feature>
<feature type="domain" description="ASX DEUBAD" evidence="2">
    <location>
        <begin position="55"/>
        <end position="174"/>
    </location>
</feature>
<proteinExistence type="predicted"/>
<sequence>EESRKLRAKARTLIDLVPEPIVEQETEEVVEEMVEKGQRQQQQQEKEEERKVVVEEEDLEDLLTGPYSALSNGDLSELITHQMLMKLPYKVRNQFYSLLPPVFQQQERYTQRKNIKPAFFRSCEAWKLALSDWQEALRHGKFTKEYQRKAQERREATAEWGKWKTDAFEEYYGEKALREAERDIPAGSSSKLTLDKMGQSQAILVGDLLRYRRSFRIEPERKPKAMDPVKGGGGGSGSGSGSRSGSGSGFNKASTLSTRQPSATRTMQTPTPELEEGPRVVHFDKRFRVVEVMRFGALILQIAEKPKMLSTIGDKDIERENMIYDPKASIFRVDSAADIAMLCLGFDRRMPGNDSPHVQAQIQNQRKKPFPEDWKDIDVIRDGVLVGSLFAIRMDLYNEMELERSRKEIEVEDAVEPMDTS</sequence>
<evidence type="ECO:0000259" key="2">
    <source>
        <dbReference type="Pfam" id="PF13919"/>
    </source>
</evidence>
<feature type="region of interest" description="Disordered" evidence="1">
    <location>
        <begin position="28"/>
        <end position="52"/>
    </location>
</feature>
<organism evidence="3 4">
    <name type="scientific">Lunasporangiospora selenospora</name>
    <dbReference type="NCBI Taxonomy" id="979761"/>
    <lineage>
        <taxon>Eukaryota</taxon>
        <taxon>Fungi</taxon>
        <taxon>Fungi incertae sedis</taxon>
        <taxon>Mucoromycota</taxon>
        <taxon>Mortierellomycotina</taxon>
        <taxon>Mortierellomycetes</taxon>
        <taxon>Mortierellales</taxon>
        <taxon>Mortierellaceae</taxon>
        <taxon>Lunasporangiospora</taxon>
    </lineage>
</organism>
<accession>A0A9P6KAC1</accession>
<feature type="non-terminal residue" evidence="3">
    <location>
        <position position="1"/>
    </location>
</feature>
<dbReference type="Proteomes" id="UP000780801">
    <property type="component" value="Unassembled WGS sequence"/>
</dbReference>
<dbReference type="EMBL" id="JAABOA010004711">
    <property type="protein sequence ID" value="KAF9577525.1"/>
    <property type="molecule type" value="Genomic_DNA"/>
</dbReference>
<comment type="caution">
    <text evidence="3">The sequence shown here is derived from an EMBL/GenBank/DDBJ whole genome shotgun (WGS) entry which is preliminary data.</text>
</comment>
<dbReference type="AlphaFoldDB" id="A0A9P6KAC1"/>
<protein>
    <recommendedName>
        <fullName evidence="2">ASX DEUBAD domain-containing protein</fullName>
    </recommendedName>
</protein>
<feature type="compositionally biased region" description="Basic and acidic residues" evidence="1">
    <location>
        <begin position="33"/>
        <end position="52"/>
    </location>
</feature>
<evidence type="ECO:0000256" key="1">
    <source>
        <dbReference type="SAM" id="MobiDB-lite"/>
    </source>
</evidence>
<dbReference type="InterPro" id="IPR028020">
    <property type="entry name" value="ASX_DEUBAD_dom"/>
</dbReference>
<feature type="region of interest" description="Disordered" evidence="1">
    <location>
        <begin position="219"/>
        <end position="277"/>
    </location>
</feature>
<evidence type="ECO:0000313" key="4">
    <source>
        <dbReference type="Proteomes" id="UP000780801"/>
    </source>
</evidence>
<dbReference type="OrthoDB" id="2449554at2759"/>
<reference evidence="3" key="1">
    <citation type="journal article" date="2020" name="Fungal Divers.">
        <title>Resolving the Mortierellaceae phylogeny through synthesis of multi-gene phylogenetics and phylogenomics.</title>
        <authorList>
            <person name="Vandepol N."/>
            <person name="Liber J."/>
            <person name="Desiro A."/>
            <person name="Na H."/>
            <person name="Kennedy M."/>
            <person name="Barry K."/>
            <person name="Grigoriev I.V."/>
            <person name="Miller A.N."/>
            <person name="O'Donnell K."/>
            <person name="Stajich J.E."/>
            <person name="Bonito G."/>
        </authorList>
    </citation>
    <scope>NUCLEOTIDE SEQUENCE</scope>
    <source>
        <strain evidence="3">KOD1015</strain>
    </source>
</reference>
<keyword evidence="4" id="KW-1185">Reference proteome</keyword>
<gene>
    <name evidence="3" type="ORF">BGW38_007212</name>
</gene>
<evidence type="ECO:0000313" key="3">
    <source>
        <dbReference type="EMBL" id="KAF9577525.1"/>
    </source>
</evidence>
<feature type="compositionally biased region" description="Polar residues" evidence="1">
    <location>
        <begin position="251"/>
        <end position="271"/>
    </location>
</feature>
<name>A0A9P6KAC1_9FUNG</name>
<dbReference type="Pfam" id="PF13919">
    <property type="entry name" value="ASXH"/>
    <property type="match status" value="1"/>
</dbReference>